<dbReference type="OrthoDB" id="9779941at2"/>
<protein>
    <recommendedName>
        <fullName evidence="3">Carboxy-S-adenosyl-L-methionine synthase</fullName>
        <shortName evidence="3">Cx-SAM synthase</shortName>
        <ecNumber evidence="3">2.1.3.-</ecNumber>
    </recommendedName>
</protein>
<dbReference type="FunCoup" id="H1XW27">
    <property type="interactions" value="46"/>
</dbReference>
<evidence type="ECO:0000256" key="1">
    <source>
        <dbReference type="ARBA" id="ARBA00022679"/>
    </source>
</evidence>
<evidence type="ECO:0000313" key="7">
    <source>
        <dbReference type="EMBL" id="EHO41799.1"/>
    </source>
</evidence>
<dbReference type="eggNOG" id="COG4106">
    <property type="taxonomic scope" value="Bacteria"/>
</dbReference>
<keyword evidence="8" id="KW-1185">Reference proteome</keyword>
<dbReference type="InParanoid" id="H1XW27"/>
<comment type="similarity">
    <text evidence="3">Belongs to the class I-like SAM-binding methyltransferase superfamily. Cx-SAM synthase family.</text>
</comment>
<dbReference type="Gene3D" id="3.40.50.150">
    <property type="entry name" value="Vaccinia Virus protein VP39"/>
    <property type="match status" value="1"/>
</dbReference>
<dbReference type="GO" id="GO:0032259">
    <property type="term" value="P:methylation"/>
    <property type="evidence" value="ECO:0007669"/>
    <property type="project" value="UniProtKB-KW"/>
</dbReference>
<comment type="function">
    <text evidence="3">Catalyzes the conversion of S-adenosyl-L-methionine (SAM) to carboxy-S-adenosyl-L-methionine (Cx-SAM).</text>
</comment>
<dbReference type="InterPro" id="IPR005271">
    <property type="entry name" value="CmoA"/>
</dbReference>
<reference evidence="6 9" key="2">
    <citation type="submission" date="2016-11" db="EMBL/GenBank/DDBJ databases">
        <title>Genomic analysis of Caldithrix abyssi and proposal of a novel bacterial phylum Caldithrichaeota.</title>
        <authorList>
            <person name="Kublanov I."/>
            <person name="Sigalova O."/>
            <person name="Gavrilov S."/>
            <person name="Lebedinsky A."/>
            <person name="Ivanova N."/>
            <person name="Daum C."/>
            <person name="Reddy T."/>
            <person name="Klenk H.P."/>
            <person name="Goker M."/>
            <person name="Reva O."/>
            <person name="Miroshnichenko M."/>
            <person name="Kyprides N."/>
            <person name="Woyke T."/>
            <person name="Gelfand M."/>
        </authorList>
    </citation>
    <scope>NUCLEOTIDE SEQUENCE [LARGE SCALE GENOMIC DNA]</scope>
    <source>
        <strain evidence="6 9">LF13</strain>
    </source>
</reference>
<keyword evidence="7" id="KW-0489">Methyltransferase</keyword>
<feature type="binding site" evidence="3 4">
    <location>
        <position position="130"/>
    </location>
    <ligand>
        <name>S-adenosyl-L-methionine</name>
        <dbReference type="ChEBI" id="CHEBI:59789"/>
    </ligand>
</feature>
<dbReference type="EMBL" id="CP018099">
    <property type="protein sequence ID" value="APF17717.1"/>
    <property type="molecule type" value="Genomic_DNA"/>
</dbReference>
<dbReference type="GO" id="GO:0016743">
    <property type="term" value="F:carboxyl- or carbamoyltransferase activity"/>
    <property type="evidence" value="ECO:0007669"/>
    <property type="project" value="UniProtKB-UniRule"/>
</dbReference>
<feature type="binding site" evidence="3 4">
    <location>
        <begin position="64"/>
        <end position="66"/>
    </location>
    <ligand>
        <name>S-adenosyl-L-methionine</name>
        <dbReference type="ChEBI" id="CHEBI:59789"/>
    </ligand>
</feature>
<evidence type="ECO:0000259" key="5">
    <source>
        <dbReference type="Pfam" id="PF13649"/>
    </source>
</evidence>
<evidence type="ECO:0000256" key="2">
    <source>
        <dbReference type="ARBA" id="ARBA00022691"/>
    </source>
</evidence>
<sequence length="240" mass="27082">MEKKDDIYSRPLEQISGFTFDETVARVFSDMIRRSVPGYNEILQGISLLTAYHVQPHTRCYDLGSSLGAASLAMSNGITRPGVRIVAVDNSPAMIRESKQYLKNANTPVHLVCADFRHIKIVNASVVVLNFTLQFLPPEERSSVLQKIFEGLTSGGILIISEKTIFDDNEEQAFQEALHLAFKKAHGYSNLEISQKRSALENVLVPEPFNTHKRRLLTLGFSKCYQWYQNLNFISMVAIK</sequence>
<dbReference type="STRING" id="880073.Cabys_966"/>
<keyword evidence="1 3" id="KW-0808">Transferase</keyword>
<dbReference type="KEGG" id="caby:Cabys_966"/>
<dbReference type="HAMAP" id="MF_01589">
    <property type="entry name" value="Cx_SAM_synthase"/>
    <property type="match status" value="1"/>
</dbReference>
<dbReference type="GO" id="GO:0008168">
    <property type="term" value="F:methyltransferase activity"/>
    <property type="evidence" value="ECO:0007669"/>
    <property type="project" value="UniProtKB-KW"/>
</dbReference>
<evidence type="ECO:0000256" key="4">
    <source>
        <dbReference type="PIRSR" id="PIRSR006325-1"/>
    </source>
</evidence>
<dbReference type="Pfam" id="PF13649">
    <property type="entry name" value="Methyltransf_25"/>
    <property type="match status" value="1"/>
</dbReference>
<feature type="binding site" evidence="3 4">
    <location>
        <begin position="89"/>
        <end position="90"/>
    </location>
    <ligand>
        <name>S-adenosyl-L-methionine</name>
        <dbReference type="ChEBI" id="CHEBI:59789"/>
    </ligand>
</feature>
<evidence type="ECO:0000256" key="3">
    <source>
        <dbReference type="HAMAP-Rule" id="MF_01589"/>
    </source>
</evidence>
<dbReference type="Proteomes" id="UP000004671">
    <property type="component" value="Chromosome"/>
</dbReference>
<dbReference type="GO" id="GO:0002098">
    <property type="term" value="P:tRNA wobble uridine modification"/>
    <property type="evidence" value="ECO:0007669"/>
    <property type="project" value="InterPro"/>
</dbReference>
<evidence type="ECO:0000313" key="6">
    <source>
        <dbReference type="EMBL" id="APF17717.1"/>
    </source>
</evidence>
<evidence type="ECO:0000313" key="8">
    <source>
        <dbReference type="Proteomes" id="UP000004671"/>
    </source>
</evidence>
<proteinExistence type="inferred from homology"/>
<dbReference type="PaxDb" id="880073-Calab_2189"/>
<dbReference type="InterPro" id="IPR041698">
    <property type="entry name" value="Methyltransf_25"/>
</dbReference>
<feature type="binding site" evidence="3">
    <location>
        <position position="197"/>
    </location>
    <ligand>
        <name>S-adenosyl-L-methionine</name>
        <dbReference type="ChEBI" id="CHEBI:59789"/>
    </ligand>
</feature>
<dbReference type="EMBL" id="CM001402">
    <property type="protein sequence ID" value="EHO41799.1"/>
    <property type="molecule type" value="Genomic_DNA"/>
</dbReference>
<name>H1XW27_CALAY</name>
<dbReference type="SUPFAM" id="SSF53335">
    <property type="entry name" value="S-adenosyl-L-methionine-dependent methyltransferases"/>
    <property type="match status" value="1"/>
</dbReference>
<reference evidence="7 8" key="1">
    <citation type="submission" date="2011-09" db="EMBL/GenBank/DDBJ databases">
        <title>The permanent draft genome of Caldithrix abyssi DSM 13497.</title>
        <authorList>
            <consortium name="US DOE Joint Genome Institute (JGI-PGF)"/>
            <person name="Lucas S."/>
            <person name="Han J."/>
            <person name="Lapidus A."/>
            <person name="Bruce D."/>
            <person name="Goodwin L."/>
            <person name="Pitluck S."/>
            <person name="Peters L."/>
            <person name="Kyrpides N."/>
            <person name="Mavromatis K."/>
            <person name="Ivanova N."/>
            <person name="Mikhailova N."/>
            <person name="Chertkov O."/>
            <person name="Detter J.C."/>
            <person name="Tapia R."/>
            <person name="Han C."/>
            <person name="Land M."/>
            <person name="Hauser L."/>
            <person name="Markowitz V."/>
            <person name="Cheng J.-F."/>
            <person name="Hugenholtz P."/>
            <person name="Woyke T."/>
            <person name="Wu D."/>
            <person name="Spring S."/>
            <person name="Brambilla E."/>
            <person name="Klenk H.-P."/>
            <person name="Eisen J.A."/>
        </authorList>
    </citation>
    <scope>NUCLEOTIDE SEQUENCE [LARGE SCALE GENOMIC DNA]</scope>
    <source>
        <strain evidence="7 8">DSM 13497</strain>
    </source>
</reference>
<accession>H1XW27</accession>
<dbReference type="Proteomes" id="UP000183868">
    <property type="component" value="Chromosome"/>
</dbReference>
<dbReference type="PANTHER" id="PTHR43861:SF2">
    <property type="entry name" value="CARBOXY-S-ADENOSYL-L-METHIONINE SYNTHASE"/>
    <property type="match status" value="1"/>
</dbReference>
<dbReference type="EC" id="2.1.3.-" evidence="3"/>
<dbReference type="AlphaFoldDB" id="H1XW27"/>
<dbReference type="GO" id="GO:1904047">
    <property type="term" value="F:S-adenosyl-L-methionine binding"/>
    <property type="evidence" value="ECO:0007669"/>
    <property type="project" value="UniProtKB-UniRule"/>
</dbReference>
<dbReference type="RefSeq" id="WP_006928975.1">
    <property type="nucleotide sequence ID" value="NZ_CM001402.1"/>
</dbReference>
<gene>
    <name evidence="3" type="primary">cmoA</name>
    <name evidence="6" type="ORF">Cabys_966</name>
    <name evidence="7" type="ORF">Calab_2189</name>
</gene>
<feature type="domain" description="Methyltransferase" evidence="5">
    <location>
        <begin position="62"/>
        <end position="156"/>
    </location>
</feature>
<keyword evidence="2 3" id="KW-0949">S-adenosyl-L-methionine</keyword>
<feature type="binding site" evidence="3 4">
    <location>
        <position position="39"/>
    </location>
    <ligand>
        <name>S-adenosyl-L-methionine</name>
        <dbReference type="ChEBI" id="CHEBI:59789"/>
    </ligand>
</feature>
<comment type="catalytic activity">
    <reaction evidence="3">
        <text>prephenate + S-adenosyl-L-methionine = carboxy-S-adenosyl-L-methionine + 3-phenylpyruvate + H2O</text>
        <dbReference type="Rhea" id="RHEA:51692"/>
        <dbReference type="ChEBI" id="CHEBI:15377"/>
        <dbReference type="ChEBI" id="CHEBI:18005"/>
        <dbReference type="ChEBI" id="CHEBI:29934"/>
        <dbReference type="ChEBI" id="CHEBI:59789"/>
        <dbReference type="ChEBI" id="CHEBI:134278"/>
    </reaction>
</comment>
<dbReference type="PANTHER" id="PTHR43861">
    <property type="entry name" value="TRANS-ACONITATE 2-METHYLTRANSFERASE-RELATED"/>
    <property type="match status" value="1"/>
</dbReference>
<dbReference type="HOGENOM" id="CLU_078475_0_0_0"/>
<dbReference type="NCBIfam" id="TIGR00740">
    <property type="entry name" value="carboxy-S-adenosyl-L-methionine synthase CmoA"/>
    <property type="match status" value="1"/>
</dbReference>
<organism evidence="7 8">
    <name type="scientific">Caldithrix abyssi DSM 13497</name>
    <dbReference type="NCBI Taxonomy" id="880073"/>
    <lineage>
        <taxon>Bacteria</taxon>
        <taxon>Pseudomonadati</taxon>
        <taxon>Calditrichota</taxon>
        <taxon>Calditrichia</taxon>
        <taxon>Calditrichales</taxon>
        <taxon>Calditrichaceae</taxon>
        <taxon>Caldithrix</taxon>
    </lineage>
</organism>
<evidence type="ECO:0000313" key="9">
    <source>
        <dbReference type="Proteomes" id="UP000183868"/>
    </source>
</evidence>
<dbReference type="InterPro" id="IPR029063">
    <property type="entry name" value="SAM-dependent_MTases_sf"/>
</dbReference>
<comment type="caution">
    <text evidence="3">Lacks conserved residue(s) required for the propagation of feature annotation.</text>
</comment>
<dbReference type="PIRSF" id="PIRSF006325">
    <property type="entry name" value="MeTrfase_bac"/>
    <property type="match status" value="1"/>
</dbReference>